<dbReference type="Gene3D" id="1.10.510.10">
    <property type="entry name" value="Transferase(Phosphotransferase) domain 1"/>
    <property type="match status" value="1"/>
</dbReference>
<keyword evidence="3" id="KW-1185">Reference proteome</keyword>
<dbReference type="InterPro" id="IPR011009">
    <property type="entry name" value="Kinase-like_dom_sf"/>
</dbReference>
<reference evidence="2 3" key="1">
    <citation type="journal article" date="2010" name="Cell">
        <title>The genome of Naegleria gruberi illuminates early eukaryotic versatility.</title>
        <authorList>
            <person name="Fritz-Laylin L.K."/>
            <person name="Prochnik S.E."/>
            <person name="Ginger M.L."/>
            <person name="Dacks J.B."/>
            <person name="Carpenter M.L."/>
            <person name="Field M.C."/>
            <person name="Kuo A."/>
            <person name="Paredez A."/>
            <person name="Chapman J."/>
            <person name="Pham J."/>
            <person name="Shu S."/>
            <person name="Neupane R."/>
            <person name="Cipriano M."/>
            <person name="Mancuso J."/>
            <person name="Tu H."/>
            <person name="Salamov A."/>
            <person name="Lindquist E."/>
            <person name="Shapiro H."/>
            <person name="Lucas S."/>
            <person name="Grigoriev I.V."/>
            <person name="Cande W.Z."/>
            <person name="Fulton C."/>
            <person name="Rokhsar D.S."/>
            <person name="Dawson S.C."/>
        </authorList>
    </citation>
    <scope>NUCLEOTIDE SEQUENCE [LARGE SCALE GENOMIC DNA]</scope>
    <source>
        <strain evidence="2 3">NEG-M</strain>
    </source>
</reference>
<name>D2W385_NAEGR</name>
<evidence type="ECO:0000313" key="3">
    <source>
        <dbReference type="Proteomes" id="UP000006671"/>
    </source>
</evidence>
<organism evidence="3">
    <name type="scientific">Naegleria gruberi</name>
    <name type="common">Amoeba</name>
    <dbReference type="NCBI Taxonomy" id="5762"/>
    <lineage>
        <taxon>Eukaryota</taxon>
        <taxon>Discoba</taxon>
        <taxon>Heterolobosea</taxon>
        <taxon>Tetramitia</taxon>
        <taxon>Eutetramitia</taxon>
        <taxon>Vahlkampfiidae</taxon>
        <taxon>Naegleria</taxon>
    </lineage>
</organism>
<dbReference type="InParanoid" id="D2W385"/>
<dbReference type="AlphaFoldDB" id="D2W385"/>
<keyword evidence="1" id="KW-0812">Transmembrane</keyword>
<dbReference type="RefSeq" id="XP_002669215.1">
    <property type="nucleotide sequence ID" value="XM_002669169.1"/>
</dbReference>
<accession>D2W385</accession>
<dbReference type="KEGG" id="ngr:NAEGRDRAFT_75855"/>
<sequence length="137" mass="16161">MASRQTATMIDVYSFAIIMWEVFFEVIPYSSSFKLTRMYETNNEEERLWSNVSLFNIPGLVVKGLRPIIPFKTEDQIFKWISEYMLPDEKTSPNIVIVVMKYFEIVKRNWDHNATLRSPISNIRSDLEDLLALLEMN</sequence>
<gene>
    <name evidence="2" type="ORF">NAEGRDRAFT_75855</name>
</gene>
<dbReference type="OMA" id="WISEYML"/>
<protein>
    <submittedName>
        <fullName evidence="2">Predicted protein</fullName>
    </submittedName>
</protein>
<evidence type="ECO:0000256" key="1">
    <source>
        <dbReference type="SAM" id="Phobius"/>
    </source>
</evidence>
<dbReference type="SUPFAM" id="SSF56112">
    <property type="entry name" value="Protein kinase-like (PK-like)"/>
    <property type="match status" value="1"/>
</dbReference>
<keyword evidence="1" id="KW-0472">Membrane</keyword>
<proteinExistence type="predicted"/>
<dbReference type="Proteomes" id="UP000006671">
    <property type="component" value="Unassembled WGS sequence"/>
</dbReference>
<dbReference type="EMBL" id="GG738930">
    <property type="protein sequence ID" value="EFC36471.1"/>
    <property type="molecule type" value="Genomic_DNA"/>
</dbReference>
<feature type="transmembrane region" description="Helical" evidence="1">
    <location>
        <begin position="12"/>
        <end position="29"/>
    </location>
</feature>
<dbReference type="GeneID" id="8862687"/>
<evidence type="ECO:0000313" key="2">
    <source>
        <dbReference type="EMBL" id="EFC36471.1"/>
    </source>
</evidence>
<dbReference type="VEuPathDB" id="AmoebaDB:NAEGRDRAFT_75855"/>
<keyword evidence="1" id="KW-1133">Transmembrane helix</keyword>